<feature type="chain" id="PRO_5045246635" description="DUF5648 domain-containing protein" evidence="1">
    <location>
        <begin position="31"/>
        <end position="417"/>
    </location>
</feature>
<protein>
    <recommendedName>
        <fullName evidence="2">DUF5648 domain-containing protein</fullName>
    </recommendedName>
</protein>
<dbReference type="EMBL" id="JAHUZB010000001">
    <property type="protein sequence ID" value="MBV7389159.1"/>
    <property type="molecule type" value="Genomic_DNA"/>
</dbReference>
<keyword evidence="1" id="KW-0732">Signal</keyword>
<evidence type="ECO:0000259" key="2">
    <source>
        <dbReference type="Pfam" id="PF18885"/>
    </source>
</evidence>
<evidence type="ECO:0000256" key="1">
    <source>
        <dbReference type="SAM" id="SignalP"/>
    </source>
</evidence>
<dbReference type="Proteomes" id="UP000774130">
    <property type="component" value="Unassembled WGS sequence"/>
</dbReference>
<accession>A0ABS6T8B1</accession>
<keyword evidence="4" id="KW-1185">Reference proteome</keyword>
<dbReference type="Pfam" id="PF18885">
    <property type="entry name" value="DUF5648"/>
    <property type="match status" value="1"/>
</dbReference>
<comment type="caution">
    <text evidence="3">The sequence shown here is derived from an EMBL/GenBank/DDBJ whole genome shotgun (WGS) entry which is preliminary data.</text>
</comment>
<evidence type="ECO:0000313" key="4">
    <source>
        <dbReference type="Proteomes" id="UP000774130"/>
    </source>
</evidence>
<name>A0ABS6T8B1_9ENTE</name>
<dbReference type="RefSeq" id="WP_218324230.1">
    <property type="nucleotide sequence ID" value="NZ_JAHUZB010000001.1"/>
</dbReference>
<feature type="signal peptide" evidence="1">
    <location>
        <begin position="1"/>
        <end position="30"/>
    </location>
</feature>
<dbReference type="InterPro" id="IPR043708">
    <property type="entry name" value="DUF5648"/>
</dbReference>
<reference evidence="3 4" key="1">
    <citation type="submission" date="2021-06" db="EMBL/GenBank/DDBJ databases">
        <title>Enterococcus alishanensis sp. nov., a novel lactic acid bacterium isolated from fresh coffee beans.</title>
        <authorList>
            <person name="Chen Y.-S."/>
        </authorList>
    </citation>
    <scope>NUCLEOTIDE SEQUENCE [LARGE SCALE GENOMIC DNA]</scope>
    <source>
        <strain evidence="3 4">ALS3</strain>
    </source>
</reference>
<feature type="domain" description="DUF5648" evidence="2">
    <location>
        <begin position="38"/>
        <end position="167"/>
    </location>
</feature>
<organism evidence="3 4">
    <name type="scientific">Enterococcus alishanensis</name>
    <dbReference type="NCBI Taxonomy" id="1303817"/>
    <lineage>
        <taxon>Bacteria</taxon>
        <taxon>Bacillati</taxon>
        <taxon>Bacillota</taxon>
        <taxon>Bacilli</taxon>
        <taxon>Lactobacillales</taxon>
        <taxon>Enterococcaceae</taxon>
        <taxon>Enterococcus</taxon>
    </lineage>
</organism>
<proteinExistence type="predicted"/>
<gene>
    <name evidence="3" type="ORF">KUA55_00590</name>
</gene>
<evidence type="ECO:0000313" key="3">
    <source>
        <dbReference type="EMBL" id="MBV7389159.1"/>
    </source>
</evidence>
<sequence length="417" mass="45607">MNKGFKKLLWLVLPVFLGIFAISLTNQADAASSGQQNIYRLYNPNSGEHFYTSNTSERWGLVRAGWHNEGIGWVAPEKSDSPVYRLYNQNAGDHHYTLSASERDGLVNAGWKAEGVNWYSDDAKTAPVYRAYNPNAVAGSHNYTTSSSEQNHIVSVGWKDEGHGWYAISATGSEPSVPITQDDGYVSIEAVMNLSGTGGYHSKVMINSKGGGTVASFGIQVDPDNARFPNQPAYLLENIKSNAAEAGPVGKEYLFIQQAALNQDIKVRLSWYPDQTLKGYVNDVQIVETKANLTGPFTFGAEASVRKRDESVDAYLKDVTVKAGNPNDVNHLGIIKAAKDGWNNDDFNFFGLRADLIKEGTVHNSNDAFTTNDAKLYKPSFRIHGTANIAPGYDWDTSFQLPGGHPLSGLAMVAQKQ</sequence>